<gene>
    <name evidence="1" type="ORF">L6452_41938</name>
</gene>
<proteinExistence type="predicted"/>
<accession>A0ACB8XGC0</accession>
<dbReference type="EMBL" id="CM042063">
    <property type="protein sequence ID" value="KAI3666898.1"/>
    <property type="molecule type" value="Genomic_DNA"/>
</dbReference>
<evidence type="ECO:0000313" key="2">
    <source>
        <dbReference type="Proteomes" id="UP001055879"/>
    </source>
</evidence>
<keyword evidence="2" id="KW-1185">Reference proteome</keyword>
<evidence type="ECO:0000313" key="1">
    <source>
        <dbReference type="EMBL" id="KAI3666898.1"/>
    </source>
</evidence>
<protein>
    <submittedName>
        <fullName evidence="1">Uncharacterized protein</fullName>
    </submittedName>
</protein>
<comment type="caution">
    <text evidence="1">The sequence shown here is derived from an EMBL/GenBank/DDBJ whole genome shotgun (WGS) entry which is preliminary data.</text>
</comment>
<name>A0ACB8XGC0_ARCLA</name>
<reference evidence="1 2" key="2">
    <citation type="journal article" date="2022" name="Mol. Ecol. Resour.">
        <title>The genomes of chicory, endive, great burdock and yacon provide insights into Asteraceae paleo-polyploidization history and plant inulin production.</title>
        <authorList>
            <person name="Fan W."/>
            <person name="Wang S."/>
            <person name="Wang H."/>
            <person name="Wang A."/>
            <person name="Jiang F."/>
            <person name="Liu H."/>
            <person name="Zhao H."/>
            <person name="Xu D."/>
            <person name="Zhang Y."/>
        </authorList>
    </citation>
    <scope>NUCLEOTIDE SEQUENCE [LARGE SCALE GENOMIC DNA]</scope>
    <source>
        <strain evidence="2">cv. Niubang</strain>
    </source>
</reference>
<reference evidence="2" key="1">
    <citation type="journal article" date="2022" name="Mol. Ecol. Resour.">
        <title>The genomes of chicory, endive, great burdock and yacon provide insights into Asteraceae palaeo-polyploidization history and plant inulin production.</title>
        <authorList>
            <person name="Fan W."/>
            <person name="Wang S."/>
            <person name="Wang H."/>
            <person name="Wang A."/>
            <person name="Jiang F."/>
            <person name="Liu H."/>
            <person name="Zhao H."/>
            <person name="Xu D."/>
            <person name="Zhang Y."/>
        </authorList>
    </citation>
    <scope>NUCLEOTIDE SEQUENCE [LARGE SCALE GENOMIC DNA]</scope>
    <source>
        <strain evidence="2">cv. Niubang</strain>
    </source>
</reference>
<sequence length="78" mass="8719">MLFWASTTPMIPLASGTNSQGYEDLTFSSGGFESTFVSIGVVGVIGVKRRRQCCLEVEEQTDKMKMKEERELLNILRA</sequence>
<organism evidence="1 2">
    <name type="scientific">Arctium lappa</name>
    <name type="common">Greater burdock</name>
    <name type="synonym">Lappa major</name>
    <dbReference type="NCBI Taxonomy" id="4217"/>
    <lineage>
        <taxon>Eukaryota</taxon>
        <taxon>Viridiplantae</taxon>
        <taxon>Streptophyta</taxon>
        <taxon>Embryophyta</taxon>
        <taxon>Tracheophyta</taxon>
        <taxon>Spermatophyta</taxon>
        <taxon>Magnoliopsida</taxon>
        <taxon>eudicotyledons</taxon>
        <taxon>Gunneridae</taxon>
        <taxon>Pentapetalae</taxon>
        <taxon>asterids</taxon>
        <taxon>campanulids</taxon>
        <taxon>Asterales</taxon>
        <taxon>Asteraceae</taxon>
        <taxon>Carduoideae</taxon>
        <taxon>Cardueae</taxon>
        <taxon>Arctiinae</taxon>
        <taxon>Arctium</taxon>
    </lineage>
</organism>
<dbReference type="Proteomes" id="UP001055879">
    <property type="component" value="Linkage Group LG17"/>
</dbReference>